<comment type="caution">
    <text evidence="2">The sequence shown here is derived from an EMBL/GenBank/DDBJ whole genome shotgun (WGS) entry which is preliminary data.</text>
</comment>
<protein>
    <submittedName>
        <fullName evidence="2">Uncharacterized protein</fullName>
    </submittedName>
</protein>
<proteinExistence type="predicted"/>
<accession>A0AA38TZT6</accession>
<dbReference type="PANTHER" id="PTHR34115">
    <property type="entry name" value="PROTEIN, PUTATIVE-RELATED"/>
    <property type="match status" value="1"/>
</dbReference>
<evidence type="ECO:0000313" key="2">
    <source>
        <dbReference type="EMBL" id="KAJ9559838.1"/>
    </source>
</evidence>
<feature type="transmembrane region" description="Helical" evidence="1">
    <location>
        <begin position="215"/>
        <end position="233"/>
    </location>
</feature>
<feature type="transmembrane region" description="Helical" evidence="1">
    <location>
        <begin position="149"/>
        <end position="175"/>
    </location>
</feature>
<dbReference type="Proteomes" id="UP001172457">
    <property type="component" value="Chromosome 2"/>
</dbReference>
<gene>
    <name evidence="2" type="ORF">OSB04_004998</name>
</gene>
<keyword evidence="1" id="KW-1133">Transmembrane helix</keyword>
<keyword evidence="3" id="KW-1185">Reference proteome</keyword>
<dbReference type="PANTHER" id="PTHR34115:SF5">
    <property type="entry name" value="PROTEIN, PUTATIVE-RELATED"/>
    <property type="match status" value="1"/>
</dbReference>
<keyword evidence="1" id="KW-0472">Membrane</keyword>
<dbReference type="InterPro" id="IPR053258">
    <property type="entry name" value="Ca-permeable_cation_channel"/>
</dbReference>
<feature type="transmembrane region" description="Helical" evidence="1">
    <location>
        <begin position="120"/>
        <end position="137"/>
    </location>
</feature>
<feature type="transmembrane region" description="Helical" evidence="1">
    <location>
        <begin position="187"/>
        <end position="209"/>
    </location>
</feature>
<dbReference type="EMBL" id="JARYMX010000002">
    <property type="protein sequence ID" value="KAJ9559838.1"/>
    <property type="molecule type" value="Genomic_DNA"/>
</dbReference>
<reference evidence="2" key="1">
    <citation type="submission" date="2023-03" db="EMBL/GenBank/DDBJ databases">
        <title>Chromosome-scale reference genome and RAD-based genetic map of yellow starthistle (Centaurea solstitialis) reveal putative structural variation and QTLs associated with invader traits.</title>
        <authorList>
            <person name="Reatini B."/>
            <person name="Cang F.A."/>
            <person name="Jiang Q."/>
            <person name="Mckibben M.T.W."/>
            <person name="Barker M.S."/>
            <person name="Rieseberg L.H."/>
            <person name="Dlugosch K.M."/>
        </authorList>
    </citation>
    <scope>NUCLEOTIDE SEQUENCE</scope>
    <source>
        <strain evidence="2">CAN-66</strain>
        <tissue evidence="2">Leaf</tissue>
    </source>
</reference>
<keyword evidence="1" id="KW-0812">Transmembrane</keyword>
<name>A0AA38TZT6_9ASTR</name>
<evidence type="ECO:0000313" key="3">
    <source>
        <dbReference type="Proteomes" id="UP001172457"/>
    </source>
</evidence>
<dbReference type="AlphaFoldDB" id="A0AA38TZT6"/>
<organism evidence="2 3">
    <name type="scientific">Centaurea solstitialis</name>
    <name type="common">yellow star-thistle</name>
    <dbReference type="NCBI Taxonomy" id="347529"/>
    <lineage>
        <taxon>Eukaryota</taxon>
        <taxon>Viridiplantae</taxon>
        <taxon>Streptophyta</taxon>
        <taxon>Embryophyta</taxon>
        <taxon>Tracheophyta</taxon>
        <taxon>Spermatophyta</taxon>
        <taxon>Magnoliopsida</taxon>
        <taxon>eudicotyledons</taxon>
        <taxon>Gunneridae</taxon>
        <taxon>Pentapetalae</taxon>
        <taxon>asterids</taxon>
        <taxon>campanulids</taxon>
        <taxon>Asterales</taxon>
        <taxon>Asteraceae</taxon>
        <taxon>Carduoideae</taxon>
        <taxon>Cardueae</taxon>
        <taxon>Centaureinae</taxon>
        <taxon>Centaurea</taxon>
    </lineage>
</organism>
<evidence type="ECO:0000256" key="1">
    <source>
        <dbReference type="SAM" id="Phobius"/>
    </source>
</evidence>
<sequence>MLGIGVVVVVVGAFPADEPVVVARLIMDDGAEQIWWLWRWKVAAGGLEEDGDELNCRREGGGGGRNTWLRFNGGGGGGEVPGFNGGGGGGGGGGEVAGFNSGGGRKERDESYGCMFCDRLYKPFLFVYAIWIPLLQLKFQNEEYSPFNAQGFFCIMSPIALCITLLLFGGMSCAVDLLQNSGMVYKILLNVACFTGVLAHLSLLFVLLFPPKLNLVGYAIIFVLLMVVVAYTFSSHIKSLDKIIRITWKYVKAFGENKLRSQSTTIIPV</sequence>